<protein>
    <submittedName>
        <fullName evidence="2">Uncharacterized protein</fullName>
    </submittedName>
</protein>
<evidence type="ECO:0000313" key="2">
    <source>
        <dbReference type="EMBL" id="OGI95111.1"/>
    </source>
</evidence>
<feature type="region of interest" description="Disordered" evidence="1">
    <location>
        <begin position="1"/>
        <end position="20"/>
    </location>
</feature>
<accession>A0A1F6XM59</accession>
<gene>
    <name evidence="2" type="ORF">A2917_01855</name>
</gene>
<dbReference type="STRING" id="1801780.A2917_01855"/>
<name>A0A1F6XM59_9BACT</name>
<dbReference type="EMBL" id="MFVE01000007">
    <property type="protein sequence ID" value="OGI95111.1"/>
    <property type="molecule type" value="Genomic_DNA"/>
</dbReference>
<evidence type="ECO:0000256" key="1">
    <source>
        <dbReference type="SAM" id="MobiDB-lite"/>
    </source>
</evidence>
<reference evidence="2 3" key="1">
    <citation type="journal article" date="2016" name="Nat. Commun.">
        <title>Thousands of microbial genomes shed light on interconnected biogeochemical processes in an aquifer system.</title>
        <authorList>
            <person name="Anantharaman K."/>
            <person name="Brown C.T."/>
            <person name="Hug L.A."/>
            <person name="Sharon I."/>
            <person name="Castelle C.J."/>
            <person name="Probst A.J."/>
            <person name="Thomas B.C."/>
            <person name="Singh A."/>
            <person name="Wilkins M.J."/>
            <person name="Karaoz U."/>
            <person name="Brodie E.L."/>
            <person name="Williams K.H."/>
            <person name="Hubbard S.S."/>
            <person name="Banfield J.F."/>
        </authorList>
    </citation>
    <scope>NUCLEOTIDE SEQUENCE [LARGE SCALE GENOMIC DNA]</scope>
</reference>
<proteinExistence type="predicted"/>
<dbReference type="AlphaFoldDB" id="A0A1F6XM59"/>
<organism evidence="2 3">
    <name type="scientific">Candidatus Nomurabacteria bacterium RIFCSPLOWO2_01_FULL_42_17</name>
    <dbReference type="NCBI Taxonomy" id="1801780"/>
    <lineage>
        <taxon>Bacteria</taxon>
        <taxon>Candidatus Nomuraibacteriota</taxon>
    </lineage>
</organism>
<dbReference type="Proteomes" id="UP000178104">
    <property type="component" value="Unassembled WGS sequence"/>
</dbReference>
<sequence length="287" mass="32499">MPPRSIKHSEARPGPGQMAFPDVGEVPIIHDLDRQNVFAQVAMPEYWGMDLEQYAGLESRAISAATTNRLRSSLIGLPRNSKGFVVGYVANPQMDRSPTYIALTPTEFPLVRGSIQSLGETTVAKVLKSRPDKTDFDNNNAAAQRGGVHAVEGKKIAIERYANTVLGPNHTRLARYIESASNPGLQRRKEISVREDVSWILNNIFGDMLLAIRHVRQWRPEQAELAKKAVEYRLFLDRDHNRHLRNWREMLSLALSYNSHKLALFNDKIAQADYYIQTHTPEETDVE</sequence>
<evidence type="ECO:0000313" key="3">
    <source>
        <dbReference type="Proteomes" id="UP000178104"/>
    </source>
</evidence>
<comment type="caution">
    <text evidence="2">The sequence shown here is derived from an EMBL/GenBank/DDBJ whole genome shotgun (WGS) entry which is preliminary data.</text>
</comment>